<dbReference type="RefSeq" id="WP_242283662.1">
    <property type="nucleotide sequence ID" value="NZ_JAKKSL010000001.1"/>
</dbReference>
<dbReference type="EMBL" id="JAKKSL010000001">
    <property type="protein sequence ID" value="MCI2282724.1"/>
    <property type="molecule type" value="Genomic_DNA"/>
</dbReference>
<name>A0ABS9WXN5_9GAMM</name>
<reference evidence="3" key="1">
    <citation type="submission" date="2022-01" db="EMBL/GenBank/DDBJ databases">
        <title>Colwellia maritima, isolated from seawater.</title>
        <authorList>
            <person name="Kristyanto S."/>
            <person name="Jung J."/>
            <person name="Jeon C.O."/>
        </authorList>
    </citation>
    <scope>NUCLEOTIDE SEQUENCE</scope>
    <source>
        <strain evidence="3">MSW7</strain>
    </source>
</reference>
<gene>
    <name evidence="3" type="ORF">L3081_04010</name>
</gene>
<comment type="caution">
    <text evidence="3">The sequence shown here is derived from an EMBL/GenBank/DDBJ whole genome shotgun (WGS) entry which is preliminary data.</text>
</comment>
<sequence>MIIIKWFVAVIILMLFSFNALAAGGGGGGGGAVTGSTVPSMNLSLQIAMIIFVAYLYRKRK</sequence>
<protein>
    <recommendedName>
        <fullName evidence="5">GlyGly-CTERM sorting domain-containing protein</fullName>
    </recommendedName>
</protein>
<feature type="transmembrane region" description="Helical" evidence="1">
    <location>
        <begin position="38"/>
        <end position="57"/>
    </location>
</feature>
<evidence type="ECO:0000313" key="4">
    <source>
        <dbReference type="Proteomes" id="UP001139646"/>
    </source>
</evidence>
<keyword evidence="1" id="KW-0812">Transmembrane</keyword>
<feature type="chain" id="PRO_5047055630" description="GlyGly-CTERM sorting domain-containing protein" evidence="2">
    <location>
        <begin position="23"/>
        <end position="61"/>
    </location>
</feature>
<keyword evidence="1" id="KW-1133">Transmembrane helix</keyword>
<keyword evidence="4" id="KW-1185">Reference proteome</keyword>
<feature type="signal peptide" evidence="2">
    <location>
        <begin position="1"/>
        <end position="22"/>
    </location>
</feature>
<dbReference type="Proteomes" id="UP001139646">
    <property type="component" value="Unassembled WGS sequence"/>
</dbReference>
<keyword evidence="2" id="KW-0732">Signal</keyword>
<evidence type="ECO:0000256" key="1">
    <source>
        <dbReference type="SAM" id="Phobius"/>
    </source>
</evidence>
<organism evidence="3 4">
    <name type="scientific">Colwellia maritima</name>
    <dbReference type="NCBI Taxonomy" id="2912588"/>
    <lineage>
        <taxon>Bacteria</taxon>
        <taxon>Pseudomonadati</taxon>
        <taxon>Pseudomonadota</taxon>
        <taxon>Gammaproteobacteria</taxon>
        <taxon>Alteromonadales</taxon>
        <taxon>Colwelliaceae</taxon>
        <taxon>Colwellia</taxon>
    </lineage>
</organism>
<evidence type="ECO:0000313" key="3">
    <source>
        <dbReference type="EMBL" id="MCI2282724.1"/>
    </source>
</evidence>
<keyword evidence="1" id="KW-0472">Membrane</keyword>
<evidence type="ECO:0008006" key="5">
    <source>
        <dbReference type="Google" id="ProtNLM"/>
    </source>
</evidence>
<evidence type="ECO:0000256" key="2">
    <source>
        <dbReference type="SAM" id="SignalP"/>
    </source>
</evidence>
<proteinExistence type="predicted"/>
<accession>A0ABS9WXN5</accession>